<protein>
    <submittedName>
        <fullName evidence="1">Uncharacterized protein</fullName>
    </submittedName>
</protein>
<proteinExistence type="predicted"/>
<accession>A0AAW0A1H0</accession>
<evidence type="ECO:0000313" key="2">
    <source>
        <dbReference type="Proteomes" id="UP001362999"/>
    </source>
</evidence>
<organism evidence="1 2">
    <name type="scientific">Favolaschia claudopus</name>
    <dbReference type="NCBI Taxonomy" id="2862362"/>
    <lineage>
        <taxon>Eukaryota</taxon>
        <taxon>Fungi</taxon>
        <taxon>Dikarya</taxon>
        <taxon>Basidiomycota</taxon>
        <taxon>Agaricomycotina</taxon>
        <taxon>Agaricomycetes</taxon>
        <taxon>Agaricomycetidae</taxon>
        <taxon>Agaricales</taxon>
        <taxon>Marasmiineae</taxon>
        <taxon>Mycenaceae</taxon>
        <taxon>Favolaschia</taxon>
    </lineage>
</organism>
<gene>
    <name evidence="1" type="ORF">R3P38DRAFT_3220630</name>
</gene>
<dbReference type="EMBL" id="JAWWNJ010000093">
    <property type="protein sequence ID" value="KAK6997146.1"/>
    <property type="molecule type" value="Genomic_DNA"/>
</dbReference>
<dbReference type="Proteomes" id="UP001362999">
    <property type="component" value="Unassembled WGS sequence"/>
</dbReference>
<dbReference type="AlphaFoldDB" id="A0AAW0A1H0"/>
<keyword evidence="2" id="KW-1185">Reference proteome</keyword>
<comment type="caution">
    <text evidence="1">The sequence shown here is derived from an EMBL/GenBank/DDBJ whole genome shotgun (WGS) entry which is preliminary data.</text>
</comment>
<evidence type="ECO:0000313" key="1">
    <source>
        <dbReference type="EMBL" id="KAK6997146.1"/>
    </source>
</evidence>
<reference evidence="1 2" key="1">
    <citation type="journal article" date="2024" name="J Genomics">
        <title>Draft genome sequencing and assembly of Favolaschia claudopus CIRM-BRFM 2984 isolated from oak limbs.</title>
        <authorList>
            <person name="Navarro D."/>
            <person name="Drula E."/>
            <person name="Chaduli D."/>
            <person name="Cazenave R."/>
            <person name="Ahrendt S."/>
            <person name="Wang J."/>
            <person name="Lipzen A."/>
            <person name="Daum C."/>
            <person name="Barry K."/>
            <person name="Grigoriev I.V."/>
            <person name="Favel A."/>
            <person name="Rosso M.N."/>
            <person name="Martin F."/>
        </authorList>
    </citation>
    <scope>NUCLEOTIDE SEQUENCE [LARGE SCALE GENOMIC DNA]</scope>
    <source>
        <strain evidence="1 2">CIRM-BRFM 2984</strain>
    </source>
</reference>
<name>A0AAW0A1H0_9AGAR</name>
<sequence length="183" mass="20612">MRIHTFSLPHFYWEDEGTAAGLNIPLPQTNDINTFIGQWNSDEFGNKVLEIMRRTLHKRTELAEITTEGTFRFQQSIRWLAWDERGTCSHGFWEIYVDNLDGYGAAPKLCIYEGNDKVLHFNRPGAGNDQVSLGQMTMSLPGSEKFEFNGVPAEGTESEILACCVFAAVLNLLPWPKAPSQPS</sequence>